<dbReference type="STRING" id="6313.A0A158P900"/>
<reference evidence="2" key="1">
    <citation type="submission" date="2012-09" db="EMBL/GenBank/DDBJ databases">
        <authorList>
            <person name="Martin A.A."/>
        </authorList>
    </citation>
    <scope>NUCLEOTIDE SEQUENCE</scope>
</reference>
<reference evidence="3" key="2">
    <citation type="submission" date="2016-04" db="UniProtKB">
        <authorList>
            <consortium name="WormBaseParasite"/>
        </authorList>
    </citation>
    <scope>IDENTIFICATION</scope>
</reference>
<dbReference type="WBParaSite" id="ACAC_0000766601-mRNA-1">
    <property type="protein sequence ID" value="ACAC_0000766601-mRNA-1"/>
    <property type="gene ID" value="ACAC_0000766601"/>
</dbReference>
<evidence type="ECO:0000313" key="3">
    <source>
        <dbReference type="WBParaSite" id="ACAC_0000766601-mRNA-1"/>
    </source>
</evidence>
<dbReference type="AlphaFoldDB" id="A0A158P900"/>
<name>A0A158P900_ANGCA</name>
<proteinExistence type="predicted"/>
<evidence type="ECO:0000259" key="1">
    <source>
        <dbReference type="Pfam" id="PF09324"/>
    </source>
</evidence>
<protein>
    <submittedName>
        <fullName evidence="3">DUF1981 domain-containing protein</fullName>
    </submittedName>
</protein>
<dbReference type="Pfam" id="PF09324">
    <property type="entry name" value="Sec7-like_HDS"/>
    <property type="match status" value="1"/>
</dbReference>
<dbReference type="InterPro" id="IPR015403">
    <property type="entry name" value="Mon2/Sec7/BIG1-like_HDS"/>
</dbReference>
<sequence length="415" mass="45669">MAVTSASENRIFYSGRKAAVLTPSTNLLTRVSDILSSLGNRPLVHQMLVWPIVCSHFVHVASSPDESRVGVMALSDAVSSLILAESQGLCFNQMLVAPFQTIACSETCSPETREQIVAVLADFVKTKSDRIGSGWKTLFGTLRAVRISEVDDASVHWTVLDVIGASVLSWSLPDCLPCIVHFLQSSVSKRELQTEDAVDNMKRVDDQLSEAALRLITPTYTVILNLFRTVHIANPNLLHRAELRSKSLDEVEWVTTSFCPLSACLDPVQFPLQDGDPSPLQLDALLEVPLGDLPWMELSPSEVASLELLLSLVEHLSGTLITAPSCIQSTLFLCIQQLITTIRSRLPTACFCLSTLLLPHIQKWLRRNELNKVDSGRSDANLRQAVGISTQMVVDILSLDQSYYLLFCVLSVVNV</sequence>
<organism evidence="2 3">
    <name type="scientific">Angiostrongylus cantonensis</name>
    <name type="common">Rat lungworm</name>
    <dbReference type="NCBI Taxonomy" id="6313"/>
    <lineage>
        <taxon>Eukaryota</taxon>
        <taxon>Metazoa</taxon>
        <taxon>Ecdysozoa</taxon>
        <taxon>Nematoda</taxon>
        <taxon>Chromadorea</taxon>
        <taxon>Rhabditida</taxon>
        <taxon>Rhabditina</taxon>
        <taxon>Rhabditomorpha</taxon>
        <taxon>Strongyloidea</taxon>
        <taxon>Metastrongylidae</taxon>
        <taxon>Angiostrongylus</taxon>
    </lineage>
</organism>
<keyword evidence="2" id="KW-1185">Reference proteome</keyword>
<feature type="domain" description="Mon2/Sec7/BIG1-like HDS" evidence="1">
    <location>
        <begin position="85"/>
        <end position="147"/>
    </location>
</feature>
<dbReference type="Proteomes" id="UP000035642">
    <property type="component" value="Unassembled WGS sequence"/>
</dbReference>
<accession>A0A158P900</accession>
<evidence type="ECO:0000313" key="2">
    <source>
        <dbReference type="Proteomes" id="UP000035642"/>
    </source>
</evidence>